<keyword evidence="2" id="KW-0732">Signal</keyword>
<sequence>MRVLAILFLFVAGLCSADLYGDIIENAVMEMLKTGEKTWEEIHDKGKEIMEEMLEKVKQLQREKLVIDAIQEYEDLMTEIARQLVAAAANLESLYNHPKLVNEWIRSGLDDLIDRAKSAAEIIPKLPPKKI</sequence>
<keyword evidence="1" id="KW-0175">Coiled coil</keyword>
<feature type="coiled-coil region" evidence="1">
    <location>
        <begin position="43"/>
        <end position="90"/>
    </location>
</feature>
<feature type="signal peptide" evidence="2">
    <location>
        <begin position="1"/>
        <end position="17"/>
    </location>
</feature>
<evidence type="ECO:0000256" key="2">
    <source>
        <dbReference type="SAM" id="SignalP"/>
    </source>
</evidence>
<dbReference type="AlphaFoldDB" id="A0A1I7RVU5"/>
<evidence type="ECO:0000313" key="4">
    <source>
        <dbReference type="WBParaSite" id="BXY_0485700.1"/>
    </source>
</evidence>
<reference evidence="4" key="1">
    <citation type="submission" date="2016-11" db="UniProtKB">
        <authorList>
            <consortium name="WormBaseParasite"/>
        </authorList>
    </citation>
    <scope>IDENTIFICATION</scope>
</reference>
<evidence type="ECO:0000256" key="1">
    <source>
        <dbReference type="SAM" id="Coils"/>
    </source>
</evidence>
<accession>A0A1I7RVU5</accession>
<dbReference type="Proteomes" id="UP000095284">
    <property type="component" value="Unplaced"/>
</dbReference>
<protein>
    <submittedName>
        <fullName evidence="4">DUF148 domain-containing protein</fullName>
    </submittedName>
</protein>
<evidence type="ECO:0000313" key="3">
    <source>
        <dbReference type="Proteomes" id="UP000095284"/>
    </source>
</evidence>
<name>A0A1I7RVU5_BURXY</name>
<organism evidence="3 4">
    <name type="scientific">Bursaphelenchus xylophilus</name>
    <name type="common">Pinewood nematode worm</name>
    <name type="synonym">Aphelenchoides xylophilus</name>
    <dbReference type="NCBI Taxonomy" id="6326"/>
    <lineage>
        <taxon>Eukaryota</taxon>
        <taxon>Metazoa</taxon>
        <taxon>Ecdysozoa</taxon>
        <taxon>Nematoda</taxon>
        <taxon>Chromadorea</taxon>
        <taxon>Rhabditida</taxon>
        <taxon>Tylenchina</taxon>
        <taxon>Tylenchomorpha</taxon>
        <taxon>Aphelenchoidea</taxon>
        <taxon>Aphelenchoididae</taxon>
        <taxon>Bursaphelenchus</taxon>
    </lineage>
</organism>
<proteinExistence type="predicted"/>
<dbReference type="WBParaSite" id="BXY_0485700.1">
    <property type="protein sequence ID" value="BXY_0485700.1"/>
    <property type="gene ID" value="BXY_0485700"/>
</dbReference>
<feature type="chain" id="PRO_5009304975" evidence="2">
    <location>
        <begin position="18"/>
        <end position="131"/>
    </location>
</feature>